<name>Q8VYX7_PEA</name>
<feature type="non-terminal residue" evidence="9">
    <location>
        <position position="1"/>
    </location>
</feature>
<evidence type="ECO:0000256" key="7">
    <source>
        <dbReference type="ARBA" id="ARBA00033417"/>
    </source>
</evidence>
<dbReference type="CAZy" id="GH17">
    <property type="family name" value="Glycoside Hydrolase Family 17"/>
</dbReference>
<reference evidence="9" key="1">
    <citation type="submission" date="2001-12" db="EMBL/GenBank/DDBJ databases">
        <title>Identification of ultraviolet-B responsive genes in the pea, Pisum sativum.</title>
        <authorList>
            <person name="Liu L."/>
            <person name="White M.J."/>
            <person name="MacRae T.H."/>
        </authorList>
    </citation>
    <scope>NUCLEOTIDE SEQUENCE</scope>
</reference>
<dbReference type="SUPFAM" id="SSF51445">
    <property type="entry name" value="(Trans)glycosidases"/>
    <property type="match status" value="1"/>
</dbReference>
<keyword evidence="5" id="KW-0326">Glycosidase</keyword>
<keyword evidence="4" id="KW-0378">Hydrolase</keyword>
<sequence>SIWWASEGGTGASAGNAATYYGNLIRHAKGGTPKRPNGPIETYLFAMFDENQKPGPEIERHFGLFRPDKSPKYQLIQLRYTSDWWLCIINKLNVTCNKKGT</sequence>
<dbReference type="SMR" id="Q8VYX7"/>
<organism evidence="9">
    <name type="scientific">Pisum sativum</name>
    <name type="common">Garden pea</name>
    <name type="synonym">Lathyrus oleraceus</name>
    <dbReference type="NCBI Taxonomy" id="3888"/>
    <lineage>
        <taxon>Eukaryota</taxon>
        <taxon>Viridiplantae</taxon>
        <taxon>Streptophyta</taxon>
        <taxon>Embryophyta</taxon>
        <taxon>Tracheophyta</taxon>
        <taxon>Spermatophyta</taxon>
        <taxon>Magnoliopsida</taxon>
        <taxon>eudicotyledons</taxon>
        <taxon>Gunneridae</taxon>
        <taxon>Pentapetalae</taxon>
        <taxon>rosids</taxon>
        <taxon>fabids</taxon>
        <taxon>Fabales</taxon>
        <taxon>Fabaceae</taxon>
        <taxon>Papilionoideae</taxon>
        <taxon>50 kb inversion clade</taxon>
        <taxon>NPAAA clade</taxon>
        <taxon>Hologalegina</taxon>
        <taxon>IRL clade</taxon>
        <taxon>Fabeae</taxon>
        <taxon>Lathyrus</taxon>
    </lineage>
</organism>
<evidence type="ECO:0000256" key="4">
    <source>
        <dbReference type="ARBA" id="ARBA00022801"/>
    </source>
</evidence>
<dbReference type="EMBL" id="AY065658">
    <property type="protein sequence ID" value="AAL50318.1"/>
    <property type="molecule type" value="mRNA"/>
</dbReference>
<dbReference type="InterPro" id="IPR017853">
    <property type="entry name" value="GH"/>
</dbReference>
<evidence type="ECO:0000256" key="3">
    <source>
        <dbReference type="ARBA" id="ARBA00012780"/>
    </source>
</evidence>
<comment type="similarity">
    <text evidence="2 8">Belongs to the glycosyl hydrolase 17 family.</text>
</comment>
<dbReference type="InterPro" id="IPR044965">
    <property type="entry name" value="Glyco_hydro_17_plant"/>
</dbReference>
<dbReference type="EC" id="3.2.1.39" evidence="3"/>
<accession>Q8VYX7</accession>
<dbReference type="Pfam" id="PF00332">
    <property type="entry name" value="Glyco_hydro_17"/>
    <property type="match status" value="1"/>
</dbReference>
<dbReference type="AlphaFoldDB" id="Q8VYX7"/>
<protein>
    <recommendedName>
        <fullName evidence="3">glucan endo-1,3-beta-D-glucosidase</fullName>
        <ecNumber evidence="3">3.2.1.39</ecNumber>
    </recommendedName>
    <alternativeName>
        <fullName evidence="6">(1-&gt;3)-beta-glucan endohydrolase</fullName>
    </alternativeName>
    <alternativeName>
        <fullName evidence="7">Beta-1,3-endoglucanase</fullName>
    </alternativeName>
</protein>
<dbReference type="GO" id="GO:0005975">
    <property type="term" value="P:carbohydrate metabolic process"/>
    <property type="evidence" value="ECO:0007669"/>
    <property type="project" value="InterPro"/>
</dbReference>
<evidence type="ECO:0000256" key="1">
    <source>
        <dbReference type="ARBA" id="ARBA00000382"/>
    </source>
</evidence>
<dbReference type="Gene3D" id="3.20.20.80">
    <property type="entry name" value="Glycosidases"/>
    <property type="match status" value="1"/>
</dbReference>
<evidence type="ECO:0000313" key="9">
    <source>
        <dbReference type="EMBL" id="AAL50318.1"/>
    </source>
</evidence>
<evidence type="ECO:0000256" key="2">
    <source>
        <dbReference type="ARBA" id="ARBA00008773"/>
    </source>
</evidence>
<proteinExistence type="evidence at transcript level"/>
<evidence type="ECO:0000256" key="8">
    <source>
        <dbReference type="RuleBase" id="RU004335"/>
    </source>
</evidence>
<dbReference type="PANTHER" id="PTHR32227">
    <property type="entry name" value="GLUCAN ENDO-1,3-BETA-GLUCOSIDASE BG1-RELATED-RELATED"/>
    <property type="match status" value="1"/>
</dbReference>
<evidence type="ECO:0000256" key="6">
    <source>
        <dbReference type="ARBA" id="ARBA00033335"/>
    </source>
</evidence>
<comment type="catalytic activity">
    <reaction evidence="1">
        <text>Hydrolysis of (1-&gt;3)-beta-D-glucosidic linkages in (1-&gt;3)-beta-D-glucans.</text>
        <dbReference type="EC" id="3.2.1.39"/>
    </reaction>
</comment>
<evidence type="ECO:0000256" key="5">
    <source>
        <dbReference type="ARBA" id="ARBA00023295"/>
    </source>
</evidence>
<dbReference type="InterPro" id="IPR000490">
    <property type="entry name" value="Glyco_hydro_17"/>
</dbReference>
<dbReference type="GO" id="GO:0042973">
    <property type="term" value="F:glucan endo-1,3-beta-D-glucosidase activity"/>
    <property type="evidence" value="ECO:0007669"/>
    <property type="project" value="UniProtKB-EC"/>
</dbReference>